<dbReference type="AlphaFoldDB" id="A0A8H5LUI2"/>
<organism evidence="3 4">
    <name type="scientific">Tetrapyrgos nigripes</name>
    <dbReference type="NCBI Taxonomy" id="182062"/>
    <lineage>
        <taxon>Eukaryota</taxon>
        <taxon>Fungi</taxon>
        <taxon>Dikarya</taxon>
        <taxon>Basidiomycota</taxon>
        <taxon>Agaricomycotina</taxon>
        <taxon>Agaricomycetes</taxon>
        <taxon>Agaricomycetidae</taxon>
        <taxon>Agaricales</taxon>
        <taxon>Marasmiineae</taxon>
        <taxon>Marasmiaceae</taxon>
        <taxon>Tetrapyrgos</taxon>
    </lineage>
</organism>
<evidence type="ECO:0000256" key="2">
    <source>
        <dbReference type="SAM" id="Phobius"/>
    </source>
</evidence>
<evidence type="ECO:0008006" key="5">
    <source>
        <dbReference type="Google" id="ProtNLM"/>
    </source>
</evidence>
<feature type="transmembrane region" description="Helical" evidence="2">
    <location>
        <begin position="36"/>
        <end position="57"/>
    </location>
</feature>
<sequence length="100" mass="11132">MAALSDGERRSHMDTRKTVGHCSRFDTHPPFQGTKILNGAFIVGGVLVALFTSWLVYTLVQSHIRKLQGVPPEVDELAAEAIEEFDEEDPLLQSNSQEDH</sequence>
<feature type="region of interest" description="Disordered" evidence="1">
    <location>
        <begin position="1"/>
        <end position="26"/>
    </location>
</feature>
<comment type="caution">
    <text evidence="3">The sequence shown here is derived from an EMBL/GenBank/DDBJ whole genome shotgun (WGS) entry which is preliminary data.</text>
</comment>
<dbReference type="EMBL" id="JAACJM010000012">
    <property type="protein sequence ID" value="KAF5369998.1"/>
    <property type="molecule type" value="Genomic_DNA"/>
</dbReference>
<evidence type="ECO:0000313" key="4">
    <source>
        <dbReference type="Proteomes" id="UP000559256"/>
    </source>
</evidence>
<accession>A0A8H5LUI2</accession>
<evidence type="ECO:0000256" key="1">
    <source>
        <dbReference type="SAM" id="MobiDB-lite"/>
    </source>
</evidence>
<name>A0A8H5LUI2_9AGAR</name>
<keyword evidence="2" id="KW-0472">Membrane</keyword>
<dbReference type="Proteomes" id="UP000559256">
    <property type="component" value="Unassembled WGS sequence"/>
</dbReference>
<dbReference type="OrthoDB" id="166803at2759"/>
<reference evidence="3 4" key="1">
    <citation type="journal article" date="2020" name="ISME J.">
        <title>Uncovering the hidden diversity of litter-decomposition mechanisms in mushroom-forming fungi.</title>
        <authorList>
            <person name="Floudas D."/>
            <person name="Bentzer J."/>
            <person name="Ahren D."/>
            <person name="Johansson T."/>
            <person name="Persson P."/>
            <person name="Tunlid A."/>
        </authorList>
    </citation>
    <scope>NUCLEOTIDE SEQUENCE [LARGE SCALE GENOMIC DNA]</scope>
    <source>
        <strain evidence="3 4">CBS 291.85</strain>
    </source>
</reference>
<gene>
    <name evidence="3" type="ORF">D9758_001141</name>
</gene>
<keyword evidence="4" id="KW-1185">Reference proteome</keyword>
<keyword evidence="2" id="KW-0812">Transmembrane</keyword>
<evidence type="ECO:0000313" key="3">
    <source>
        <dbReference type="EMBL" id="KAF5369998.1"/>
    </source>
</evidence>
<keyword evidence="2" id="KW-1133">Transmembrane helix</keyword>
<protein>
    <recommendedName>
        <fullName evidence="5">Transmembrane protein</fullName>
    </recommendedName>
</protein>
<proteinExistence type="predicted"/>